<reference evidence="1 2" key="1">
    <citation type="journal article" date="2012" name="Genome Biol.">
        <title>Sequencing three crocodilian genomes to illuminate the evolution of archosaurs and amniotes.</title>
        <authorList>
            <person name="St John J.A."/>
            <person name="Braun E.L."/>
            <person name="Isberg S.R."/>
            <person name="Miles L.G."/>
            <person name="Chong A.Y."/>
            <person name="Gongora J."/>
            <person name="Dalzell P."/>
            <person name="Moran C."/>
            <person name="Bed'hom B."/>
            <person name="Abzhanov A."/>
            <person name="Burgess S.C."/>
            <person name="Cooksey A.M."/>
            <person name="Castoe T.A."/>
            <person name="Crawford N.G."/>
            <person name="Densmore L.D."/>
            <person name="Drew J.C."/>
            <person name="Edwards S.V."/>
            <person name="Faircloth B.C."/>
            <person name="Fujita M.K."/>
            <person name="Greenwold M.J."/>
            <person name="Hoffmann F.G."/>
            <person name="Howard J.M."/>
            <person name="Iguchi T."/>
            <person name="Janes D.E."/>
            <person name="Khan S.Y."/>
            <person name="Kohno S."/>
            <person name="de Koning A.J."/>
            <person name="Lance S.L."/>
            <person name="McCarthy F.M."/>
            <person name="McCormack J.E."/>
            <person name="Merchant M.E."/>
            <person name="Peterson D.G."/>
            <person name="Pollock D.D."/>
            <person name="Pourmand N."/>
            <person name="Raney B.J."/>
            <person name="Roessler K.A."/>
            <person name="Sanford J.R."/>
            <person name="Sawyer R.H."/>
            <person name="Schmidt C.J."/>
            <person name="Triplett E.W."/>
            <person name="Tuberville T.D."/>
            <person name="Venegas-Anaya M."/>
            <person name="Howard J.T."/>
            <person name="Jarvis E.D."/>
            <person name="Guillette L.J.Jr."/>
            <person name="Glenn T.C."/>
            <person name="Green R.E."/>
            <person name="Ray D.A."/>
        </authorList>
    </citation>
    <scope>NUCLEOTIDE SEQUENCE [LARGE SCALE GENOMIC DNA]</scope>
    <source>
        <strain evidence="1">KSC_2009_1</strain>
    </source>
</reference>
<comment type="caution">
    <text evidence="1">The sequence shown here is derived from an EMBL/GenBank/DDBJ whole genome shotgun (WGS) entry which is preliminary data.</text>
</comment>
<organism evidence="1 2">
    <name type="scientific">Alligator mississippiensis</name>
    <name type="common">American alligator</name>
    <dbReference type="NCBI Taxonomy" id="8496"/>
    <lineage>
        <taxon>Eukaryota</taxon>
        <taxon>Metazoa</taxon>
        <taxon>Chordata</taxon>
        <taxon>Craniata</taxon>
        <taxon>Vertebrata</taxon>
        <taxon>Euteleostomi</taxon>
        <taxon>Archelosauria</taxon>
        <taxon>Archosauria</taxon>
        <taxon>Crocodylia</taxon>
        <taxon>Alligatoridae</taxon>
        <taxon>Alligatorinae</taxon>
        <taxon>Alligator</taxon>
    </lineage>
</organism>
<gene>
    <name evidence="1" type="ORF">Y1Q_0006717</name>
</gene>
<keyword evidence="2" id="KW-1185">Reference proteome</keyword>
<sequence length="117" mass="12879">MVIQALSLVLAEKKKPCPAQTQEPLHGSHWLSSSTILGKLLLLARCMEGSPRRNQSLKEMARSEHHQILRKLIVLLMKYTEIQGAARTDGSLFAGVGDDDSGYGSMAVVHGPQWIED</sequence>
<proteinExistence type="predicted"/>
<evidence type="ECO:0000313" key="1">
    <source>
        <dbReference type="EMBL" id="KYO39848.1"/>
    </source>
</evidence>
<name>A0A151NST0_ALLMI</name>
<dbReference type="Proteomes" id="UP000050525">
    <property type="component" value="Unassembled WGS sequence"/>
</dbReference>
<accession>A0A151NST0</accession>
<evidence type="ECO:0000313" key="2">
    <source>
        <dbReference type="Proteomes" id="UP000050525"/>
    </source>
</evidence>
<dbReference type="EMBL" id="AKHW03002184">
    <property type="protein sequence ID" value="KYO39848.1"/>
    <property type="molecule type" value="Genomic_DNA"/>
</dbReference>
<dbReference type="AlphaFoldDB" id="A0A151NST0"/>
<protein>
    <submittedName>
        <fullName evidence="1">Uncharacterized protein</fullName>
    </submittedName>
</protein>